<dbReference type="RefSeq" id="XP_025361548.1">
    <property type="nucleotide sequence ID" value="XM_025506477.1"/>
</dbReference>
<feature type="compositionally biased region" description="Low complexity" evidence="1">
    <location>
        <begin position="1"/>
        <end position="13"/>
    </location>
</feature>
<protein>
    <submittedName>
        <fullName evidence="2">Uncharacterized protein</fullName>
    </submittedName>
</protein>
<feature type="compositionally biased region" description="Acidic residues" evidence="1">
    <location>
        <begin position="277"/>
        <end position="290"/>
    </location>
</feature>
<dbReference type="Proteomes" id="UP000245884">
    <property type="component" value="Unassembled WGS sequence"/>
</dbReference>
<sequence length="472" mass="48881">MASSSSSSSSSSSPHRPGSMSTPTTARAYRAPLGELPLATFLVATNTVSTSTSPTSTGVSPILKPVQANAKQQLAVSPTRVKRSAAAQAPRTPPHHETHPVNVRPHHPHVASGLEAIAHPPVPPSPTTHIAPATPPASLLKRQAKHSASPQRRSNVEPPLPPVSCTTNRASSSNDPAPVHAQSLPRKRDRVDDVTELGLARERGQAPVWASPSPHKNAALAAATAATGSKRGSFSSHSHRRMSSTGSTGGLKLSPKLGLGKGDALMKEVDSAVAEESGSDSEEEQEDEEQVVAVPPLRIQSQSPASSPAVNSIRTPATPSRGSSSAQDEDVFGLTTSSPGGGLVVFCDATPDSIPTVTRAGHLEAAAGGDEENDSTALKALLREREGSAKQQQHKKSKKTRSDPVTREKSGTINSNGSSSSGGVSSPGKSSLPTKRKKGTGGRLSLVATGEAGKDEQDEQDQVEEQEEDPMA</sequence>
<feature type="region of interest" description="Disordered" evidence="1">
    <location>
        <begin position="48"/>
        <end position="107"/>
    </location>
</feature>
<reference evidence="2 3" key="1">
    <citation type="journal article" date="2018" name="Mol. Biol. Evol.">
        <title>Broad Genomic Sampling Reveals a Smut Pathogenic Ancestry of the Fungal Clade Ustilaginomycotina.</title>
        <authorList>
            <person name="Kijpornyongpan T."/>
            <person name="Mondo S.J."/>
            <person name="Barry K."/>
            <person name="Sandor L."/>
            <person name="Lee J."/>
            <person name="Lipzen A."/>
            <person name="Pangilinan J."/>
            <person name="LaButti K."/>
            <person name="Hainaut M."/>
            <person name="Henrissat B."/>
            <person name="Grigoriev I.V."/>
            <person name="Spatafora J.W."/>
            <person name="Aime M.C."/>
        </authorList>
    </citation>
    <scope>NUCLEOTIDE SEQUENCE [LARGE SCALE GENOMIC DNA]</scope>
    <source>
        <strain evidence="2 3">MCA 5214</strain>
    </source>
</reference>
<feature type="region of interest" description="Disordered" evidence="1">
    <location>
        <begin position="203"/>
        <end position="472"/>
    </location>
</feature>
<feature type="compositionally biased region" description="Low complexity" evidence="1">
    <location>
        <begin position="411"/>
        <end position="431"/>
    </location>
</feature>
<evidence type="ECO:0000313" key="2">
    <source>
        <dbReference type="EMBL" id="PWN26936.1"/>
    </source>
</evidence>
<feature type="compositionally biased region" description="Low complexity" evidence="1">
    <location>
        <begin position="48"/>
        <end position="61"/>
    </location>
</feature>
<dbReference type="GeneID" id="37028300"/>
<dbReference type="AlphaFoldDB" id="A0A316UNS9"/>
<feature type="compositionally biased region" description="Low complexity" evidence="1">
    <location>
        <begin position="218"/>
        <end position="236"/>
    </location>
</feature>
<gene>
    <name evidence="2" type="ORF">BDZ90DRAFT_233018</name>
</gene>
<feature type="region of interest" description="Disordered" evidence="1">
    <location>
        <begin position="1"/>
        <end position="31"/>
    </location>
</feature>
<evidence type="ECO:0000256" key="1">
    <source>
        <dbReference type="SAM" id="MobiDB-lite"/>
    </source>
</evidence>
<name>A0A316UNS9_9BASI</name>
<proteinExistence type="predicted"/>
<keyword evidence="3" id="KW-1185">Reference proteome</keyword>
<feature type="compositionally biased region" description="Low complexity" evidence="1">
    <location>
        <begin position="243"/>
        <end position="258"/>
    </location>
</feature>
<accession>A0A316UNS9</accession>
<dbReference type="STRING" id="1569628.A0A316UNS9"/>
<feature type="compositionally biased region" description="Polar residues" evidence="1">
    <location>
        <begin position="299"/>
        <end position="326"/>
    </location>
</feature>
<feature type="region of interest" description="Disordered" evidence="1">
    <location>
        <begin position="139"/>
        <end position="191"/>
    </location>
</feature>
<organism evidence="2 3">
    <name type="scientific">Jaminaea rosea</name>
    <dbReference type="NCBI Taxonomy" id="1569628"/>
    <lineage>
        <taxon>Eukaryota</taxon>
        <taxon>Fungi</taxon>
        <taxon>Dikarya</taxon>
        <taxon>Basidiomycota</taxon>
        <taxon>Ustilaginomycotina</taxon>
        <taxon>Exobasidiomycetes</taxon>
        <taxon>Microstromatales</taxon>
        <taxon>Microstromatales incertae sedis</taxon>
        <taxon>Jaminaea</taxon>
    </lineage>
</organism>
<feature type="compositionally biased region" description="Basic and acidic residues" evidence="1">
    <location>
        <begin position="400"/>
        <end position="410"/>
    </location>
</feature>
<feature type="compositionally biased region" description="Polar residues" evidence="1">
    <location>
        <begin position="164"/>
        <end position="175"/>
    </location>
</feature>
<feature type="compositionally biased region" description="Acidic residues" evidence="1">
    <location>
        <begin position="456"/>
        <end position="472"/>
    </location>
</feature>
<evidence type="ECO:0000313" key="3">
    <source>
        <dbReference type="Proteomes" id="UP000245884"/>
    </source>
</evidence>
<dbReference type="EMBL" id="KZ819670">
    <property type="protein sequence ID" value="PWN26936.1"/>
    <property type="molecule type" value="Genomic_DNA"/>
</dbReference>